<evidence type="ECO:0000259" key="5">
    <source>
        <dbReference type="Pfam" id="PF24589"/>
    </source>
</evidence>
<gene>
    <name evidence="6" type="ORF">AC578_2908</name>
</gene>
<dbReference type="Proteomes" id="UP000070133">
    <property type="component" value="Unassembled WGS sequence"/>
</dbReference>
<feature type="compositionally biased region" description="Polar residues" evidence="1">
    <location>
        <begin position="347"/>
        <end position="356"/>
    </location>
</feature>
<feature type="compositionally biased region" description="Basic and acidic residues" evidence="1">
    <location>
        <begin position="491"/>
        <end position="505"/>
    </location>
</feature>
<feature type="compositionally biased region" description="Polar residues" evidence="1">
    <location>
        <begin position="631"/>
        <end position="652"/>
    </location>
</feature>
<sequence length="1424" mass="157220">MAEEDGKKSKASGFLKKSKWGKVLKERSPDAGDDDDSSAAGRQQGAFKLNEDVVDFLKPSTEKSKPKIDIAIAKRWPDAHEVRRVGEGGALPHGAAFTKPKRRKGLTVSFVKTVPDIIGEGGDEAQDPPREISRMKAAVSRSVSDRRPGTVGDWPRSPPLAETQGRVPPPAQRGRDQDWDDLVPQTIRRMHTSGNECSPAVQRKIPSPPTEDYGPYAPTLGRVSTGFDNLDASYATPRDTPITPQDRSNEIMTGAQQRQADLHSPGQRPAPINTHLQNQGPQPGSATAAGANSATRSPVVEKRRQMSTSEGMVLRRASMMNAKDDDSEESDEQPASSASQEPRLAPQPSNTSSIGTSVPEVFSPPDSGLSPETAATPDAPNPFADPKYMKRHSREVSPGAPRTSNDQAQSLRQHRPAREYSRSPQPAGAPPRTEHRMVPEIAPPQKQGHQRAPPKDEDYMRAGQAPAGEMFVPSRSAPRPSSGDLSLQADTLRDASRSPQPRDRYLNPAPPAQENLQFFTKPNGSSSSINNYQQRSTHSRSTSRDDTSPDFRQQPGQSYQQPLSPRYQGGQMSAGSQDRSPRSSLLGPGRVSGSAPSPVPSTSSRTRPEDYFAAPSATQGQPVRSPMATLRQENSARPGSAGSNHSRPRSSYSLQLASENNPAADAAFADFAARVKHMKGVLKLTAEKELPGDRCTPTMWLRAGLWWYLVGKSGLEALLQQQRNSSDRRELLTQAHVDLAKAWWILTDPLETYESHDGSPLSANSGESPDARTMMGGVSALKAHLRTLTLSMSKNRILPPEQSLIQGQNTRIWIEYPRFTPDAIAVLGGNASKSVLLQDSKELPDPYDMLPLGDGRDYFCYGRFPVDVFLNTEDSETDRVVLPCVLTVIRGRQDFQTSISIASQSELVNVRILARHGERRNLTWSNVTWKAGACGMLIHLPRNFDLSVRMQERDFRAVWNLSEYARKVEKCLRPEEDEVMIHEARLAELQYADSSNPNAFAPDKVKGCTALVFERQVKHVDGSGMHKEHRGYRLLLVTDPGHKTLSAVSHEVGTRTPFYFEYLTDPTAQGTTAMVMRIREEKRQCRALLVFPDAETRQALYDVLNGLSVGPDETIVGRMNLTSLSIEPVSQSAGLSQSAHPVLQQFQWQKLGVTNSRSKDPNSRIASTVQSDKLRIIARHSLGCITDRLNLGKGELLLRVPTSESVSVQILRGPQQDMTLSIDTRNSPQHVADAVGQLLHAVMQQPTIRTFTFASREDLHAFQKAITGYTVRYDGLASGFGISRRRMVVPIYKKLEASNVRLQIVSKESVVQLLAFMEGFNYADAMCFQIKSTDVFEQSRGDSKGKKWSVKMVDAKFSLPPREKDDSEEIRVKQRFVNLEGLDYAEEHDDISIGFDSEQDRDRFAQALPAATSVHRGITLKRRI</sequence>
<feature type="domain" description="DUF7613" evidence="4">
    <location>
        <begin position="1111"/>
        <end position="1267"/>
    </location>
</feature>
<accession>A0A139H423</accession>
<feature type="compositionally biased region" description="Polar residues" evidence="1">
    <location>
        <begin position="242"/>
        <end position="259"/>
    </location>
</feature>
<name>A0A139H423_9PEZI</name>
<feature type="compositionally biased region" description="Polar residues" evidence="1">
    <location>
        <begin position="554"/>
        <end position="563"/>
    </location>
</feature>
<feature type="compositionally biased region" description="Low complexity" evidence="1">
    <location>
        <begin position="284"/>
        <end position="295"/>
    </location>
</feature>
<dbReference type="InterPro" id="IPR056031">
    <property type="entry name" value="DUF7612"/>
</dbReference>
<dbReference type="OrthoDB" id="4356615at2759"/>
<feature type="domain" description="DUF7612" evidence="3">
    <location>
        <begin position="974"/>
        <end position="1107"/>
    </location>
</feature>
<feature type="compositionally biased region" description="Polar residues" evidence="1">
    <location>
        <begin position="514"/>
        <end position="534"/>
    </location>
</feature>
<organism evidence="6 7">
    <name type="scientific">Pseudocercospora eumusae</name>
    <dbReference type="NCBI Taxonomy" id="321146"/>
    <lineage>
        <taxon>Eukaryota</taxon>
        <taxon>Fungi</taxon>
        <taxon>Dikarya</taxon>
        <taxon>Ascomycota</taxon>
        <taxon>Pezizomycotina</taxon>
        <taxon>Dothideomycetes</taxon>
        <taxon>Dothideomycetidae</taxon>
        <taxon>Mycosphaerellales</taxon>
        <taxon>Mycosphaerellaceae</taxon>
        <taxon>Pseudocercospora</taxon>
    </lineage>
</organism>
<dbReference type="STRING" id="321146.A0A139H423"/>
<dbReference type="Pfam" id="PF24587">
    <property type="entry name" value="DUF7612"/>
    <property type="match status" value="1"/>
</dbReference>
<dbReference type="Pfam" id="PF24589">
    <property type="entry name" value="DUF7614"/>
    <property type="match status" value="1"/>
</dbReference>
<feature type="domain" description="DUF7614" evidence="5">
    <location>
        <begin position="1273"/>
        <end position="1409"/>
    </location>
</feature>
<feature type="compositionally biased region" description="Polar residues" evidence="1">
    <location>
        <begin position="402"/>
        <end position="411"/>
    </location>
</feature>
<dbReference type="InterPro" id="IPR056033">
    <property type="entry name" value="DUF7614"/>
</dbReference>
<reference evidence="6 7" key="1">
    <citation type="submission" date="2015-07" db="EMBL/GenBank/DDBJ databases">
        <title>Comparative genomics of the Sigatoka disease complex on banana suggests a link between parallel evolutionary changes in Pseudocercospora fijiensis and Pseudocercospora eumusae and increased virulence on the banana host.</title>
        <authorList>
            <person name="Chang T.-C."/>
            <person name="Salvucci A."/>
            <person name="Crous P.W."/>
            <person name="Stergiopoulos I."/>
        </authorList>
    </citation>
    <scope>NUCLEOTIDE SEQUENCE [LARGE SCALE GENOMIC DNA]</scope>
    <source>
        <strain evidence="6 7">CBS 114824</strain>
    </source>
</reference>
<evidence type="ECO:0000259" key="3">
    <source>
        <dbReference type="Pfam" id="PF24587"/>
    </source>
</evidence>
<feature type="domain" description="DUF7611" evidence="2">
    <location>
        <begin position="816"/>
        <end position="971"/>
    </location>
</feature>
<dbReference type="InterPro" id="IPR056030">
    <property type="entry name" value="DUF7611"/>
</dbReference>
<feature type="compositionally biased region" description="Low complexity" evidence="1">
    <location>
        <begin position="587"/>
        <end position="605"/>
    </location>
</feature>
<evidence type="ECO:0000313" key="6">
    <source>
        <dbReference type="EMBL" id="KXS97118.1"/>
    </source>
</evidence>
<dbReference type="EMBL" id="LFZN01000152">
    <property type="protein sequence ID" value="KXS97118.1"/>
    <property type="molecule type" value="Genomic_DNA"/>
</dbReference>
<dbReference type="Pfam" id="PF24586">
    <property type="entry name" value="DUF7611"/>
    <property type="match status" value="1"/>
</dbReference>
<keyword evidence="7" id="KW-1185">Reference proteome</keyword>
<proteinExistence type="predicted"/>
<dbReference type="Pfam" id="PF24588">
    <property type="entry name" value="DUF7613"/>
    <property type="match status" value="1"/>
</dbReference>
<evidence type="ECO:0000259" key="4">
    <source>
        <dbReference type="Pfam" id="PF24588"/>
    </source>
</evidence>
<protein>
    <submittedName>
        <fullName evidence="6">Uncharacterized protein</fullName>
    </submittedName>
</protein>
<feature type="region of interest" description="Disordered" evidence="1">
    <location>
        <begin position="20"/>
        <end position="46"/>
    </location>
</feature>
<evidence type="ECO:0000259" key="2">
    <source>
        <dbReference type="Pfam" id="PF24586"/>
    </source>
</evidence>
<evidence type="ECO:0000256" key="1">
    <source>
        <dbReference type="SAM" id="MobiDB-lite"/>
    </source>
</evidence>
<comment type="caution">
    <text evidence="6">The sequence shown here is derived from an EMBL/GenBank/DDBJ whole genome shotgun (WGS) entry which is preliminary data.</text>
</comment>
<evidence type="ECO:0000313" key="7">
    <source>
        <dbReference type="Proteomes" id="UP000070133"/>
    </source>
</evidence>
<dbReference type="InterPro" id="IPR056032">
    <property type="entry name" value="DUF7613"/>
</dbReference>
<feature type="region of interest" description="Disordered" evidence="1">
    <location>
        <begin position="118"/>
        <end position="652"/>
    </location>
</feature>